<feature type="compositionally biased region" description="Polar residues" evidence="2">
    <location>
        <begin position="615"/>
        <end position="634"/>
    </location>
</feature>
<keyword evidence="1" id="KW-0245">EGF-like domain</keyword>
<feature type="region of interest" description="Disordered" evidence="2">
    <location>
        <begin position="327"/>
        <end position="352"/>
    </location>
</feature>
<keyword evidence="6" id="KW-1185">Reference proteome</keyword>
<feature type="compositionally biased region" description="Polar residues" evidence="2">
    <location>
        <begin position="340"/>
        <end position="352"/>
    </location>
</feature>
<name>A0A8T2PJS9_9TELE</name>
<accession>A0A8T2PJS9</accession>
<organism evidence="5 6">
    <name type="scientific">Albula glossodonta</name>
    <name type="common">roundjaw bonefish</name>
    <dbReference type="NCBI Taxonomy" id="121402"/>
    <lineage>
        <taxon>Eukaryota</taxon>
        <taxon>Metazoa</taxon>
        <taxon>Chordata</taxon>
        <taxon>Craniata</taxon>
        <taxon>Vertebrata</taxon>
        <taxon>Euteleostomi</taxon>
        <taxon>Actinopterygii</taxon>
        <taxon>Neopterygii</taxon>
        <taxon>Teleostei</taxon>
        <taxon>Albuliformes</taxon>
        <taxon>Albulidae</taxon>
        <taxon>Albula</taxon>
    </lineage>
</organism>
<protein>
    <recommendedName>
        <fullName evidence="4">EGF-like domain-containing protein</fullName>
    </recommendedName>
</protein>
<evidence type="ECO:0000259" key="4">
    <source>
        <dbReference type="PROSITE" id="PS50026"/>
    </source>
</evidence>
<feature type="compositionally biased region" description="Polar residues" evidence="2">
    <location>
        <begin position="495"/>
        <end position="506"/>
    </location>
</feature>
<feature type="region of interest" description="Disordered" evidence="2">
    <location>
        <begin position="227"/>
        <end position="303"/>
    </location>
</feature>
<feature type="compositionally biased region" description="Low complexity" evidence="2">
    <location>
        <begin position="87"/>
        <end position="100"/>
    </location>
</feature>
<dbReference type="InterPro" id="IPR000742">
    <property type="entry name" value="EGF"/>
</dbReference>
<keyword evidence="3" id="KW-1133">Transmembrane helix</keyword>
<reference evidence="5" key="1">
    <citation type="thesis" date="2021" institute="BYU ScholarsArchive" country="Provo, UT, USA">
        <title>Applications of and Algorithms for Genome Assembly and Genomic Analyses with an Emphasis on Marine Teleosts.</title>
        <authorList>
            <person name="Pickett B.D."/>
        </authorList>
    </citation>
    <scope>NUCLEOTIDE SEQUENCE</scope>
    <source>
        <strain evidence="5">HI-2016</strain>
    </source>
</reference>
<dbReference type="OrthoDB" id="10055523at2759"/>
<feature type="region of interest" description="Disordered" evidence="2">
    <location>
        <begin position="664"/>
        <end position="695"/>
    </location>
</feature>
<feature type="compositionally biased region" description="Polar residues" evidence="2">
    <location>
        <begin position="843"/>
        <end position="852"/>
    </location>
</feature>
<feature type="compositionally biased region" description="Pro residues" evidence="2">
    <location>
        <begin position="746"/>
        <end position="762"/>
    </location>
</feature>
<comment type="caution">
    <text evidence="5">The sequence shown here is derived from an EMBL/GenBank/DDBJ whole genome shotgun (WGS) entry which is preliminary data.</text>
</comment>
<keyword evidence="3" id="KW-0812">Transmembrane</keyword>
<evidence type="ECO:0000313" key="5">
    <source>
        <dbReference type="EMBL" id="KAG9349768.1"/>
    </source>
</evidence>
<evidence type="ECO:0000256" key="2">
    <source>
        <dbReference type="SAM" id="MobiDB-lite"/>
    </source>
</evidence>
<evidence type="ECO:0000313" key="6">
    <source>
        <dbReference type="Proteomes" id="UP000824540"/>
    </source>
</evidence>
<feature type="transmembrane region" description="Helical" evidence="3">
    <location>
        <begin position="1069"/>
        <end position="1092"/>
    </location>
</feature>
<feature type="compositionally biased region" description="Low complexity" evidence="2">
    <location>
        <begin position="803"/>
        <end position="816"/>
    </location>
</feature>
<feature type="compositionally biased region" description="Gly residues" evidence="2">
    <location>
        <begin position="68"/>
        <end position="78"/>
    </location>
</feature>
<dbReference type="PROSITE" id="PS50026">
    <property type="entry name" value="EGF_3"/>
    <property type="match status" value="1"/>
</dbReference>
<gene>
    <name evidence="5" type="ORF">JZ751_026121</name>
</gene>
<feature type="compositionally biased region" description="Polar residues" evidence="2">
    <location>
        <begin position="585"/>
        <end position="599"/>
    </location>
</feature>
<dbReference type="EMBL" id="JAFBMS010000008">
    <property type="protein sequence ID" value="KAG9349768.1"/>
    <property type="molecule type" value="Genomic_DNA"/>
</dbReference>
<feature type="compositionally biased region" description="Polar residues" evidence="2">
    <location>
        <begin position="787"/>
        <end position="802"/>
    </location>
</feature>
<proteinExistence type="predicted"/>
<dbReference type="Proteomes" id="UP000824540">
    <property type="component" value="Unassembled WGS sequence"/>
</dbReference>
<feature type="domain" description="EGF-like" evidence="4">
    <location>
        <begin position="1021"/>
        <end position="1061"/>
    </location>
</feature>
<dbReference type="CDD" id="cd00054">
    <property type="entry name" value="EGF_CA"/>
    <property type="match status" value="1"/>
</dbReference>
<comment type="caution">
    <text evidence="1">Lacks conserved residue(s) required for the propagation of feature annotation.</text>
</comment>
<feature type="compositionally biased region" description="Low complexity" evidence="2">
    <location>
        <begin position="531"/>
        <end position="546"/>
    </location>
</feature>
<feature type="region of interest" description="Disordered" evidence="2">
    <location>
        <begin position="434"/>
        <end position="455"/>
    </location>
</feature>
<evidence type="ECO:0000256" key="1">
    <source>
        <dbReference type="PROSITE-ProRule" id="PRU00076"/>
    </source>
</evidence>
<feature type="compositionally biased region" description="Polar residues" evidence="2">
    <location>
        <begin position="736"/>
        <end position="745"/>
    </location>
</feature>
<feature type="compositionally biased region" description="Polar residues" evidence="2">
    <location>
        <begin position="110"/>
        <end position="119"/>
    </location>
</feature>
<feature type="compositionally biased region" description="Low complexity" evidence="2">
    <location>
        <begin position="257"/>
        <end position="275"/>
    </location>
</feature>
<feature type="compositionally biased region" description="Basic and acidic residues" evidence="2">
    <location>
        <begin position="57"/>
        <end position="67"/>
    </location>
</feature>
<feature type="compositionally biased region" description="Polar residues" evidence="2">
    <location>
        <begin position="664"/>
        <end position="673"/>
    </location>
</feature>
<dbReference type="AlphaFoldDB" id="A0A8T2PJS9"/>
<feature type="region of interest" description="Disordered" evidence="2">
    <location>
        <begin position="733"/>
        <end position="864"/>
    </location>
</feature>
<feature type="compositionally biased region" description="Basic and acidic residues" evidence="2">
    <location>
        <begin position="1"/>
        <end position="19"/>
    </location>
</feature>
<feature type="compositionally biased region" description="Polar residues" evidence="2">
    <location>
        <begin position="137"/>
        <end position="151"/>
    </location>
</feature>
<feature type="region of interest" description="Disordered" evidence="2">
    <location>
        <begin position="176"/>
        <end position="195"/>
    </location>
</feature>
<feature type="region of interest" description="Disordered" evidence="2">
    <location>
        <begin position="1"/>
        <end position="165"/>
    </location>
</feature>
<sequence>MPDLIKRTEIRNSLEEGRGESAWTAHPEHGEGSSPHISGAPRVRRKSWPPASSGPALHREGSAHHTEGPGGQGLGHGTVGAFPSLTSAPALGQSSSASAASDKEAPPLPQETSNNNPDTSGAARGASHITAAPGLSTEGNGRGTTDPTGQRLQIWATEPEPEPEAHRFLEVSVDSRGRVTVGPPPKQDPDAVFQGPLTEPETKLAVLPPSRSAAGSAIPISVLPAISPTVSPKMDPPGSMQPGQPADRTRGAGVGNPHISALPLHHPPSSASHPSGEVDPPSLTSPVDYPAALTPSDSNSPTVYLTTALSEDPWGKDYTHRDYGLHSISPLPGEGKQDVTGKQSVSNVPSSSTLGLSQEWKVLPHTGGTIGKGSWRVTDMDPPGSSLPEDTTYFDIEQGSHLDGTTGGFLGSPGAEGSFGLSSLVTRSLLEDKSSDVPLPDVSGDVSPLPGSTHMPGATASLNSLDSITTEGFGNGADAVSIHSEVASISAHVGSDSQTHVSTFLTDSDRPDAATVLPELGDETETKSTLSPPHSSVDTHSSVSVDQNFTGTLTERPGVKGSASTSADDSRPRSVSVTSVPWPERNTNMAHESGSSDSTPGPPVSGDRDKKDSPAVSTAPVTSGPQRETSTSEGIASASPAHGTPDHFLQGATTAPHVLTTSLHLPHSSQGTRGTEILTENGWRAHSERLPTGTDEPVLYSFTLSPGPVDFDPATSLTSVSVSPSVTPATVWLSPGASTTGGNSVSPPPGQTPATPPAPEGPPLSGQGETEGTPKVHYVTTLAPGRTSRTPVNLGPSMTTQLTTKSSSRTTHKTPAPLLPLTPWPSLSPQTTGHLLPPRDDLSPSTVSTQPATGRAPSAPSTPMKPVRGRVFIMEDQPVIIKEETVQLLLQMVLDCGKPEEPLSPLPGNTEEDAAKNVGPFLERAPGYERIQDSWTSGSCVMQTVSVFDTGRALSWLGVPGGLLDVTGLKEAVRRGSLHVGGTKVLNITVGGLQTELCSWLFLCPAGFQCVPNGLGNASCTSLCHTDHCKNGGICTHHQGQQPMCQCPVGEDFWYMGRRCDLRMTRQRLVGVCLGILLFVALVMAVLCYLAIRRFKAMLIQAKVDQTRSSYRRFNHFDELSGRFWLRSWPGSADSLDNPAFTRSDELLHLRALDRTCCYHDDTLSIASTYPGSGTHLNTVYAHGSQYNWNLSDGSINDWIADSGKASDLSVCSWPIEPIQWTPFPILQQLGVHRSVKTPRPHSYCEGMELVDLEKTWTA</sequence>
<feature type="region of interest" description="Disordered" evidence="2">
    <location>
        <begin position="493"/>
        <end position="650"/>
    </location>
</feature>
<keyword evidence="3" id="KW-0472">Membrane</keyword>
<evidence type="ECO:0000256" key="3">
    <source>
        <dbReference type="SAM" id="Phobius"/>
    </source>
</evidence>